<organism evidence="2 3">
    <name type="scientific">Ensete ventricosum</name>
    <name type="common">Abyssinian banana</name>
    <name type="synonym">Musa ensete</name>
    <dbReference type="NCBI Taxonomy" id="4639"/>
    <lineage>
        <taxon>Eukaryota</taxon>
        <taxon>Viridiplantae</taxon>
        <taxon>Streptophyta</taxon>
        <taxon>Embryophyta</taxon>
        <taxon>Tracheophyta</taxon>
        <taxon>Spermatophyta</taxon>
        <taxon>Magnoliopsida</taxon>
        <taxon>Liliopsida</taxon>
        <taxon>Zingiberales</taxon>
        <taxon>Musaceae</taxon>
        <taxon>Ensete</taxon>
    </lineage>
</organism>
<evidence type="ECO:0000313" key="3">
    <source>
        <dbReference type="Proteomes" id="UP000287651"/>
    </source>
</evidence>
<feature type="compositionally biased region" description="Basic and acidic residues" evidence="1">
    <location>
        <begin position="77"/>
        <end position="86"/>
    </location>
</feature>
<protein>
    <submittedName>
        <fullName evidence="2">Uncharacterized protein</fullName>
    </submittedName>
</protein>
<evidence type="ECO:0000313" key="2">
    <source>
        <dbReference type="EMBL" id="RRT83479.1"/>
    </source>
</evidence>
<dbReference type="Proteomes" id="UP000287651">
    <property type="component" value="Unassembled WGS sequence"/>
</dbReference>
<comment type="caution">
    <text evidence="2">The sequence shown here is derived from an EMBL/GenBank/DDBJ whole genome shotgun (WGS) entry which is preliminary data.</text>
</comment>
<evidence type="ECO:0000256" key="1">
    <source>
        <dbReference type="SAM" id="MobiDB-lite"/>
    </source>
</evidence>
<proteinExistence type="predicted"/>
<dbReference type="AlphaFoldDB" id="A0A427B4T0"/>
<gene>
    <name evidence="2" type="ORF">B296_00014234</name>
</gene>
<accession>A0A427B4T0</accession>
<feature type="compositionally biased region" description="Acidic residues" evidence="1">
    <location>
        <begin position="88"/>
        <end position="106"/>
    </location>
</feature>
<dbReference type="EMBL" id="AMZH03000485">
    <property type="protein sequence ID" value="RRT83479.1"/>
    <property type="molecule type" value="Genomic_DNA"/>
</dbReference>
<reference evidence="2 3" key="1">
    <citation type="journal article" date="2014" name="Agronomy (Basel)">
        <title>A Draft Genome Sequence for Ensete ventricosum, the Drought-Tolerant Tree Against Hunger.</title>
        <authorList>
            <person name="Harrison J."/>
            <person name="Moore K.A."/>
            <person name="Paszkiewicz K."/>
            <person name="Jones T."/>
            <person name="Grant M."/>
            <person name="Ambacheew D."/>
            <person name="Muzemil S."/>
            <person name="Studholme D.J."/>
        </authorList>
    </citation>
    <scope>NUCLEOTIDE SEQUENCE [LARGE SCALE GENOMIC DNA]</scope>
</reference>
<name>A0A427B4T0_ENSVE</name>
<sequence length="106" mass="11651">MKGGGEGERCGLYFILPSSHSAWHSKWHDAGWCSGTNERLREGSGYRQGEGDEWEERGVAERANDGGGGEEEEEWEERGMAERANDGEGGEEEEEGEGLATGEEEE</sequence>
<feature type="region of interest" description="Disordered" evidence="1">
    <location>
        <begin position="37"/>
        <end position="106"/>
    </location>
</feature>